<proteinExistence type="predicted"/>
<accession>A0A4R9A323</accession>
<dbReference type="PANTHER" id="PTHR33055:SF16">
    <property type="entry name" value="TRANSPOSASE FOR INSERTION SEQUENCE ELEMENT IS1547"/>
    <property type="match status" value="1"/>
</dbReference>
<dbReference type="Pfam" id="PF02371">
    <property type="entry name" value="Transposase_20"/>
    <property type="match status" value="1"/>
</dbReference>
<protein>
    <submittedName>
        <fullName evidence="4">IS110 family transposase</fullName>
    </submittedName>
</protein>
<dbReference type="Pfam" id="PF01548">
    <property type="entry name" value="DEDD_Tnp_IS110"/>
    <property type="match status" value="1"/>
</dbReference>
<name>A0A4R9A323_9MICO</name>
<dbReference type="GO" id="GO:0004803">
    <property type="term" value="F:transposase activity"/>
    <property type="evidence" value="ECO:0007669"/>
    <property type="project" value="InterPro"/>
</dbReference>
<dbReference type="InterPro" id="IPR047650">
    <property type="entry name" value="Transpos_IS110"/>
</dbReference>
<organism evidence="4 5">
    <name type="scientific">Cryobacterium frigoriphilum</name>
    <dbReference type="NCBI Taxonomy" id="1259150"/>
    <lineage>
        <taxon>Bacteria</taxon>
        <taxon>Bacillati</taxon>
        <taxon>Actinomycetota</taxon>
        <taxon>Actinomycetes</taxon>
        <taxon>Micrococcales</taxon>
        <taxon>Microbacteriaceae</taxon>
        <taxon>Cryobacterium</taxon>
    </lineage>
</organism>
<evidence type="ECO:0000259" key="3">
    <source>
        <dbReference type="Pfam" id="PF02371"/>
    </source>
</evidence>
<dbReference type="InterPro" id="IPR002525">
    <property type="entry name" value="Transp_IS110-like_N"/>
</dbReference>
<evidence type="ECO:0000313" key="4">
    <source>
        <dbReference type="EMBL" id="TFD51021.1"/>
    </source>
</evidence>
<dbReference type="GO" id="GO:0006313">
    <property type="term" value="P:DNA transposition"/>
    <property type="evidence" value="ECO:0007669"/>
    <property type="project" value="InterPro"/>
</dbReference>
<sequence>MFAGVDTHKDTHNVAIVDDHGQPIADREFLAVGSGYRKIIEFLHAYGIVDAVGVEGTGSYGAELARVLANAGMRVLEVNRANRAERRLRGKSDPLDAHQAAMSVLAGRGLSTPKQRDGDVESMRVLLAERSSTTKARTASINQIHALLVSAPEAIRHDFRRYDGNKLTVALARTRPTPGTTPELIVRASAKRLAQCHQVPAADIALIDSQLGQLASRQNPALMAASGVGPFVAAHLLATAGDNPDRISTKAQFAALCGVAPIPASSGKRQRFRLSRGGDRQANAALHRIVLLRKRHKEPRTMAYIARRTAEGLSDRDIVRCLKRHVANEIFALLTQNPAVPLPGDPRLRQRRQTLGIVLTDAAKQLNVPYQRLRRLEIGQRADTDLETTFSARLDDQSRQSKPTPKAA</sequence>
<dbReference type="OrthoDB" id="4337860at2"/>
<dbReference type="Proteomes" id="UP000297447">
    <property type="component" value="Unassembled WGS sequence"/>
</dbReference>
<feature type="region of interest" description="Disordered" evidence="1">
    <location>
        <begin position="389"/>
        <end position="408"/>
    </location>
</feature>
<reference evidence="4 5" key="1">
    <citation type="submission" date="2019-03" db="EMBL/GenBank/DDBJ databases">
        <title>Genomics of glacier-inhabiting Cryobacterium strains.</title>
        <authorList>
            <person name="Liu Q."/>
            <person name="Xin Y.-H."/>
        </authorList>
    </citation>
    <scope>NUCLEOTIDE SEQUENCE [LARGE SCALE GENOMIC DNA]</scope>
    <source>
        <strain evidence="4 5">Hh14</strain>
    </source>
</reference>
<evidence type="ECO:0000313" key="5">
    <source>
        <dbReference type="Proteomes" id="UP000297447"/>
    </source>
</evidence>
<evidence type="ECO:0000259" key="2">
    <source>
        <dbReference type="Pfam" id="PF01548"/>
    </source>
</evidence>
<dbReference type="AlphaFoldDB" id="A0A4R9A323"/>
<evidence type="ECO:0000256" key="1">
    <source>
        <dbReference type="SAM" id="MobiDB-lite"/>
    </source>
</evidence>
<dbReference type="PANTHER" id="PTHR33055">
    <property type="entry name" value="TRANSPOSASE FOR INSERTION SEQUENCE ELEMENT IS1111A"/>
    <property type="match status" value="1"/>
</dbReference>
<gene>
    <name evidence="4" type="ORF">E3T55_08155</name>
</gene>
<comment type="caution">
    <text evidence="4">The sequence shown here is derived from an EMBL/GenBank/DDBJ whole genome shotgun (WGS) entry which is preliminary data.</text>
</comment>
<dbReference type="NCBIfam" id="NF033542">
    <property type="entry name" value="transpos_IS110"/>
    <property type="match status" value="1"/>
</dbReference>
<dbReference type="InterPro" id="IPR003346">
    <property type="entry name" value="Transposase_20"/>
</dbReference>
<feature type="domain" description="Transposase IS110-like N-terminal" evidence="2">
    <location>
        <begin position="3"/>
        <end position="149"/>
    </location>
</feature>
<feature type="domain" description="Transposase IS116/IS110/IS902 C-terminal" evidence="3">
    <location>
        <begin position="221"/>
        <end position="304"/>
    </location>
</feature>
<keyword evidence="5" id="KW-1185">Reference proteome</keyword>
<dbReference type="GO" id="GO:0003677">
    <property type="term" value="F:DNA binding"/>
    <property type="evidence" value="ECO:0007669"/>
    <property type="project" value="InterPro"/>
</dbReference>
<dbReference type="EMBL" id="SOHE01000038">
    <property type="protein sequence ID" value="TFD51021.1"/>
    <property type="molecule type" value="Genomic_DNA"/>
</dbReference>